<protein>
    <recommendedName>
        <fullName evidence="6">Chromosome segregation in meiosis protein</fullName>
    </recommendedName>
</protein>
<gene>
    <name evidence="9" type="ORF">BCR35DRAFT_305011</name>
</gene>
<keyword evidence="4 6" id="KW-0539">Nucleus</keyword>
<evidence type="ECO:0000259" key="8">
    <source>
        <dbReference type="Pfam" id="PF07962"/>
    </source>
</evidence>
<comment type="subcellular location">
    <subcellularLocation>
        <location evidence="1 6">Nucleus</location>
    </subcellularLocation>
</comment>
<comment type="similarity">
    <text evidence="2 6">Belongs to the CSM3 family.</text>
</comment>
<evidence type="ECO:0000313" key="9">
    <source>
        <dbReference type="EMBL" id="ORY78408.1"/>
    </source>
</evidence>
<dbReference type="InParanoid" id="A0A1Y2F3B4"/>
<dbReference type="Proteomes" id="UP000193467">
    <property type="component" value="Unassembled WGS sequence"/>
</dbReference>
<evidence type="ECO:0000256" key="3">
    <source>
        <dbReference type="ARBA" id="ARBA00022763"/>
    </source>
</evidence>
<sequence>MSDSEDSDTAIVARNRRANLFRAPSSSPVQQPAPAAARRAPPRFLGDGDSPIKSTSGGGGDQDLDDLFSGLDDIPNAPSAIPKRLNRDEFDALLNASGAASASASGAGGGGEAGSNVWDDAGGVEEGVVQKKRRVVAKMDETRLLGPSGFPRLLEDAGKFKLKGKGHEAQDLKRLMSMYQLWAHQMYPKTNLRDTLKTVEKLCHKRSVQRALKQYRDESKHGKPGPPTTTTNNNGHALSDDDDDEDQLRPFSAPSFSRPTPAPAPAPAPAAVRPNVVLGDEDFDDMFADEDEILAALDMEASGSGSGAGAKPKPARTEQEDDDDDEAMLALAEAEGAGGGWDEDEEAERAMREMEGM</sequence>
<dbReference type="InterPro" id="IPR040038">
    <property type="entry name" value="TIPIN/Csm3/Swi3"/>
</dbReference>
<evidence type="ECO:0000256" key="4">
    <source>
        <dbReference type="ARBA" id="ARBA00023242"/>
    </source>
</evidence>
<dbReference type="OrthoDB" id="437078at2759"/>
<dbReference type="STRING" id="106004.A0A1Y2F3B4"/>
<feature type="region of interest" description="Disordered" evidence="7">
    <location>
        <begin position="214"/>
        <end position="273"/>
    </location>
</feature>
<dbReference type="AlphaFoldDB" id="A0A1Y2F3B4"/>
<dbReference type="GO" id="GO:0003677">
    <property type="term" value="F:DNA binding"/>
    <property type="evidence" value="ECO:0007669"/>
    <property type="project" value="TreeGrafter"/>
</dbReference>
<feature type="region of interest" description="Disordered" evidence="7">
    <location>
        <begin position="289"/>
        <end position="357"/>
    </location>
</feature>
<evidence type="ECO:0000256" key="2">
    <source>
        <dbReference type="ARBA" id="ARBA00006075"/>
    </source>
</evidence>
<dbReference type="GO" id="GO:0043111">
    <property type="term" value="P:replication fork arrest"/>
    <property type="evidence" value="ECO:0007669"/>
    <property type="project" value="TreeGrafter"/>
</dbReference>
<dbReference type="GO" id="GO:0006974">
    <property type="term" value="P:DNA damage response"/>
    <property type="evidence" value="ECO:0007669"/>
    <property type="project" value="UniProtKB-KW"/>
</dbReference>
<feature type="domain" description="Chromosome segregation in meiosis protein 3" evidence="8">
    <location>
        <begin position="138"/>
        <end position="219"/>
    </location>
</feature>
<feature type="region of interest" description="Disordered" evidence="7">
    <location>
        <begin position="101"/>
        <end position="121"/>
    </location>
</feature>
<organism evidence="9 10">
    <name type="scientific">Leucosporidium creatinivorum</name>
    <dbReference type="NCBI Taxonomy" id="106004"/>
    <lineage>
        <taxon>Eukaryota</taxon>
        <taxon>Fungi</taxon>
        <taxon>Dikarya</taxon>
        <taxon>Basidiomycota</taxon>
        <taxon>Pucciniomycotina</taxon>
        <taxon>Microbotryomycetes</taxon>
        <taxon>Leucosporidiales</taxon>
        <taxon>Leucosporidium</taxon>
    </lineage>
</organism>
<dbReference type="PANTHER" id="PTHR13220:SF11">
    <property type="entry name" value="TIMELESS-INTERACTING PROTEIN"/>
    <property type="match status" value="1"/>
</dbReference>
<comment type="function">
    <text evidence="6">Plays an important role in the control of DNA replication and the maintenance of replication fork stability.</text>
</comment>
<proteinExistence type="inferred from homology"/>
<feature type="compositionally biased region" description="Low complexity" evidence="7">
    <location>
        <begin position="22"/>
        <end position="43"/>
    </location>
</feature>
<dbReference type="Pfam" id="PF07962">
    <property type="entry name" value="Swi3"/>
    <property type="match status" value="1"/>
</dbReference>
<feature type="compositionally biased region" description="Basic and acidic residues" evidence="7">
    <location>
        <begin position="348"/>
        <end position="357"/>
    </location>
</feature>
<keyword evidence="5 6" id="KW-0131">Cell cycle</keyword>
<dbReference type="GO" id="GO:0031298">
    <property type="term" value="C:replication fork protection complex"/>
    <property type="evidence" value="ECO:0007669"/>
    <property type="project" value="TreeGrafter"/>
</dbReference>
<evidence type="ECO:0000256" key="7">
    <source>
        <dbReference type="SAM" id="MobiDB-lite"/>
    </source>
</evidence>
<feature type="compositionally biased region" description="Low complexity" evidence="7">
    <location>
        <begin position="249"/>
        <end position="259"/>
    </location>
</feature>
<evidence type="ECO:0000313" key="10">
    <source>
        <dbReference type="Proteomes" id="UP000193467"/>
    </source>
</evidence>
<feature type="region of interest" description="Disordered" evidence="7">
    <location>
        <begin position="1"/>
        <end position="71"/>
    </location>
</feature>
<keyword evidence="3 6" id="KW-0227">DNA damage</keyword>
<dbReference type="GO" id="GO:0031297">
    <property type="term" value="P:replication fork processing"/>
    <property type="evidence" value="ECO:0007669"/>
    <property type="project" value="UniProtKB-UniRule"/>
</dbReference>
<name>A0A1Y2F3B4_9BASI</name>
<accession>A0A1Y2F3B4</accession>
<dbReference type="GO" id="GO:0000076">
    <property type="term" value="P:DNA replication checkpoint signaling"/>
    <property type="evidence" value="ECO:0007669"/>
    <property type="project" value="UniProtKB-UniRule"/>
</dbReference>
<evidence type="ECO:0000256" key="6">
    <source>
        <dbReference type="RuleBase" id="RU366049"/>
    </source>
</evidence>
<evidence type="ECO:0000256" key="5">
    <source>
        <dbReference type="ARBA" id="ARBA00023306"/>
    </source>
</evidence>
<evidence type="ECO:0000256" key="1">
    <source>
        <dbReference type="ARBA" id="ARBA00004123"/>
    </source>
</evidence>
<dbReference type="PANTHER" id="PTHR13220">
    <property type="entry name" value="TIMELESS INTERACTING-RELATED"/>
    <property type="match status" value="1"/>
</dbReference>
<comment type="caution">
    <text evidence="9">The sequence shown here is derived from an EMBL/GenBank/DDBJ whole genome shotgun (WGS) entry which is preliminary data.</text>
</comment>
<dbReference type="EMBL" id="MCGR01000029">
    <property type="protein sequence ID" value="ORY78408.1"/>
    <property type="molecule type" value="Genomic_DNA"/>
</dbReference>
<reference evidence="9 10" key="1">
    <citation type="submission" date="2016-07" db="EMBL/GenBank/DDBJ databases">
        <title>Pervasive Adenine N6-methylation of Active Genes in Fungi.</title>
        <authorList>
            <consortium name="DOE Joint Genome Institute"/>
            <person name="Mondo S.J."/>
            <person name="Dannebaum R.O."/>
            <person name="Kuo R.C."/>
            <person name="Labutti K."/>
            <person name="Haridas S."/>
            <person name="Kuo A."/>
            <person name="Salamov A."/>
            <person name="Ahrendt S.R."/>
            <person name="Lipzen A."/>
            <person name="Sullivan W."/>
            <person name="Andreopoulos W.B."/>
            <person name="Clum A."/>
            <person name="Lindquist E."/>
            <person name="Daum C."/>
            <person name="Ramamoorthy G.K."/>
            <person name="Gryganskyi A."/>
            <person name="Culley D."/>
            <person name="Magnuson J.K."/>
            <person name="James T.Y."/>
            <person name="O'Malley M.A."/>
            <person name="Stajich J.E."/>
            <person name="Spatafora J.W."/>
            <person name="Visel A."/>
            <person name="Grigoriev I.V."/>
        </authorList>
    </citation>
    <scope>NUCLEOTIDE SEQUENCE [LARGE SCALE GENOMIC DNA]</scope>
    <source>
        <strain evidence="9 10">62-1032</strain>
    </source>
</reference>
<keyword evidence="10" id="KW-1185">Reference proteome</keyword>
<dbReference type="InterPro" id="IPR012923">
    <property type="entry name" value="Csm3"/>
</dbReference>